<dbReference type="KEGG" id="afx:JZ786_03160"/>
<dbReference type="AlphaFoldDB" id="A0A9X7VZQ6"/>
<sequence>MTWIAVLFIVGTIAQWVIVKPKHKLQDWLVQIALLGIGVGFSALVDLDVWPNMDPLSPLKAVFMPLTEWIYNHV</sequence>
<reference evidence="2 3" key="1">
    <citation type="submission" date="2021-02" db="EMBL/GenBank/DDBJ databases">
        <title>Alicyclobacillus curvatus sp. nov. and Alicyclobacillus mengziensis sp. nov., two acidophilic bacteria isolated from acid mine drainage.</title>
        <authorList>
            <person name="Huang Y."/>
        </authorList>
    </citation>
    <scope>NUCLEOTIDE SEQUENCE [LARGE SCALE GENOMIC DNA]</scope>
    <source>
        <strain evidence="2 3">S30H14</strain>
    </source>
</reference>
<accession>A0A9X7VZQ6</accession>
<evidence type="ECO:0000256" key="1">
    <source>
        <dbReference type="SAM" id="Phobius"/>
    </source>
</evidence>
<proteinExistence type="predicted"/>
<keyword evidence="1" id="KW-0472">Membrane</keyword>
<evidence type="ECO:0000313" key="3">
    <source>
        <dbReference type="Proteomes" id="UP000663505"/>
    </source>
</evidence>
<dbReference type="EMBL" id="CP071182">
    <property type="protein sequence ID" value="QSO48043.1"/>
    <property type="molecule type" value="Genomic_DNA"/>
</dbReference>
<feature type="transmembrane region" description="Helical" evidence="1">
    <location>
        <begin position="30"/>
        <end position="50"/>
    </location>
</feature>
<evidence type="ECO:0000313" key="2">
    <source>
        <dbReference type="EMBL" id="QSO48043.1"/>
    </source>
</evidence>
<keyword evidence="1" id="KW-1133">Transmembrane helix</keyword>
<gene>
    <name evidence="2" type="ORF">JZ786_03160</name>
</gene>
<organism evidence="2 3">
    <name type="scientific">Alicyclobacillus mengziensis</name>
    <dbReference type="NCBI Taxonomy" id="2931921"/>
    <lineage>
        <taxon>Bacteria</taxon>
        <taxon>Bacillati</taxon>
        <taxon>Bacillota</taxon>
        <taxon>Bacilli</taxon>
        <taxon>Bacillales</taxon>
        <taxon>Alicyclobacillaceae</taxon>
        <taxon>Alicyclobacillus</taxon>
    </lineage>
</organism>
<dbReference type="RefSeq" id="WP_206657379.1">
    <property type="nucleotide sequence ID" value="NZ_CP071182.1"/>
</dbReference>
<keyword evidence="1" id="KW-0812">Transmembrane</keyword>
<keyword evidence="3" id="KW-1185">Reference proteome</keyword>
<name>A0A9X7VZQ6_9BACL</name>
<protein>
    <submittedName>
        <fullName evidence="2">Uncharacterized protein</fullName>
    </submittedName>
</protein>
<dbReference type="Proteomes" id="UP000663505">
    <property type="component" value="Chromosome"/>
</dbReference>